<evidence type="ECO:0000256" key="2">
    <source>
        <dbReference type="SAM" id="SignalP"/>
    </source>
</evidence>
<feature type="compositionally biased region" description="Polar residues" evidence="1">
    <location>
        <begin position="38"/>
        <end position="52"/>
    </location>
</feature>
<dbReference type="InterPro" id="IPR036249">
    <property type="entry name" value="Thioredoxin-like_sf"/>
</dbReference>
<evidence type="ECO:0000256" key="1">
    <source>
        <dbReference type="SAM" id="MobiDB-lite"/>
    </source>
</evidence>
<dbReference type="Gene3D" id="3.40.30.10">
    <property type="entry name" value="Glutaredoxin"/>
    <property type="match status" value="1"/>
</dbReference>
<dbReference type="EMBL" id="PCVG01000044">
    <property type="protein sequence ID" value="PIQ68563.1"/>
    <property type="molecule type" value="Genomic_DNA"/>
</dbReference>
<accession>A0A2H0KDB1</accession>
<name>A0A2H0KDB1_9BACT</name>
<sequence>MTTIMAFICLHSGVLFAFDFFATDIDYWNESKRVQKPEPQNSEIPLKQNESNAPKKEETSFDWKKQLDPKNDEFFKEGDYTPPAAFMELARNPTDQNIKNWFKFIEKKNLLSQRLSQRVAEYLRKGKKLKSDEKENLNNAAKELPKSVNDYDRFRFRMYFESSCSHCKRMFQTMKELQEMGYFVELKQIDSNPEIRRSLPFPVTQASKEELESKKINSWPVLFVGDLKKKVVYRLNGYRSTSEVISAIQSH</sequence>
<evidence type="ECO:0000313" key="3">
    <source>
        <dbReference type="EMBL" id="PIQ68563.1"/>
    </source>
</evidence>
<organism evidence="3 4">
    <name type="scientific">Candidatus Taylorbacteria bacterium CG11_big_fil_rev_8_21_14_0_20_46_11</name>
    <dbReference type="NCBI Taxonomy" id="1975025"/>
    <lineage>
        <taxon>Bacteria</taxon>
        <taxon>Candidatus Tayloriibacteriota</taxon>
    </lineage>
</organism>
<dbReference type="SUPFAM" id="SSF52833">
    <property type="entry name" value="Thioredoxin-like"/>
    <property type="match status" value="1"/>
</dbReference>
<keyword evidence="2" id="KW-0732">Signal</keyword>
<dbReference type="Proteomes" id="UP000229342">
    <property type="component" value="Unassembled WGS sequence"/>
</dbReference>
<proteinExistence type="predicted"/>
<dbReference type="AlphaFoldDB" id="A0A2H0KDB1"/>
<evidence type="ECO:0000313" key="4">
    <source>
        <dbReference type="Proteomes" id="UP000229342"/>
    </source>
</evidence>
<feature type="chain" id="PRO_5013675121" description="Thioredoxin domain-containing protein" evidence="2">
    <location>
        <begin position="18"/>
        <end position="251"/>
    </location>
</feature>
<feature type="signal peptide" evidence="2">
    <location>
        <begin position="1"/>
        <end position="17"/>
    </location>
</feature>
<gene>
    <name evidence="3" type="ORF">COV91_03480</name>
</gene>
<protein>
    <recommendedName>
        <fullName evidence="5">Thioredoxin domain-containing protein</fullName>
    </recommendedName>
</protein>
<comment type="caution">
    <text evidence="3">The sequence shown here is derived from an EMBL/GenBank/DDBJ whole genome shotgun (WGS) entry which is preliminary data.</text>
</comment>
<reference evidence="3 4" key="1">
    <citation type="submission" date="2017-09" db="EMBL/GenBank/DDBJ databases">
        <title>Depth-based differentiation of microbial function through sediment-hosted aquifers and enrichment of novel symbionts in the deep terrestrial subsurface.</title>
        <authorList>
            <person name="Probst A.J."/>
            <person name="Ladd B."/>
            <person name="Jarett J.K."/>
            <person name="Geller-Mcgrath D.E."/>
            <person name="Sieber C.M."/>
            <person name="Emerson J.B."/>
            <person name="Anantharaman K."/>
            <person name="Thomas B.C."/>
            <person name="Malmstrom R."/>
            <person name="Stieglmeier M."/>
            <person name="Klingl A."/>
            <person name="Woyke T."/>
            <person name="Ryan C.M."/>
            <person name="Banfield J.F."/>
        </authorList>
    </citation>
    <scope>NUCLEOTIDE SEQUENCE [LARGE SCALE GENOMIC DNA]</scope>
    <source>
        <strain evidence="3">CG11_big_fil_rev_8_21_14_0_20_46_11</strain>
    </source>
</reference>
<feature type="region of interest" description="Disordered" evidence="1">
    <location>
        <begin position="34"/>
        <end position="61"/>
    </location>
</feature>
<evidence type="ECO:0008006" key="5">
    <source>
        <dbReference type="Google" id="ProtNLM"/>
    </source>
</evidence>